<organism evidence="1">
    <name type="scientific">marine sediment metagenome</name>
    <dbReference type="NCBI Taxonomy" id="412755"/>
    <lineage>
        <taxon>unclassified sequences</taxon>
        <taxon>metagenomes</taxon>
        <taxon>ecological metagenomes</taxon>
    </lineage>
</organism>
<name>X1KU99_9ZZZZ</name>
<evidence type="ECO:0000313" key="1">
    <source>
        <dbReference type="EMBL" id="GAI10273.1"/>
    </source>
</evidence>
<reference evidence="1" key="1">
    <citation type="journal article" date="2014" name="Front. Microbiol.">
        <title>High frequency of phylogenetically diverse reductive dehalogenase-homologous genes in deep subseafloor sedimentary metagenomes.</title>
        <authorList>
            <person name="Kawai M."/>
            <person name="Futagami T."/>
            <person name="Toyoda A."/>
            <person name="Takaki Y."/>
            <person name="Nishi S."/>
            <person name="Hori S."/>
            <person name="Arai W."/>
            <person name="Tsubouchi T."/>
            <person name="Morono Y."/>
            <person name="Uchiyama I."/>
            <person name="Ito T."/>
            <person name="Fujiyama A."/>
            <person name="Inagaki F."/>
            <person name="Takami H."/>
        </authorList>
    </citation>
    <scope>NUCLEOTIDE SEQUENCE</scope>
    <source>
        <strain evidence="1">Expedition CK06-06</strain>
    </source>
</reference>
<dbReference type="EMBL" id="BARV01007607">
    <property type="protein sequence ID" value="GAI10273.1"/>
    <property type="molecule type" value="Genomic_DNA"/>
</dbReference>
<sequence length="222" mass="25749">KIFAIFKDYSQSYNYLQEAKDLAIGKNNKIIFKFIEEKISQIDLHKREDKEIEWTKEPFSKDIAILEEMGLKYIYQSHQEVPSAPLALLVLHKSGIPLRSFIIRKRAVRDQLLFGGFIMAIKDMLTELFSEQKSHMMAISYGNYKILIEADPNGVSSVLVSIRDSFVLRRKIRQLTMTLSKIEFPSQFVGELDKEIQDKIDEEVQRLFGQSLTISDELHVDS</sequence>
<protein>
    <submittedName>
        <fullName evidence="1">Uncharacterized protein</fullName>
    </submittedName>
</protein>
<accession>X1KU99</accession>
<gene>
    <name evidence="1" type="ORF">S06H3_15453</name>
</gene>
<proteinExistence type="predicted"/>
<comment type="caution">
    <text evidence="1">The sequence shown here is derived from an EMBL/GenBank/DDBJ whole genome shotgun (WGS) entry which is preliminary data.</text>
</comment>
<feature type="non-terminal residue" evidence="1">
    <location>
        <position position="1"/>
    </location>
</feature>
<dbReference type="AlphaFoldDB" id="X1KU99"/>